<dbReference type="RefSeq" id="XP_012898710.1">
    <property type="nucleotide sequence ID" value="XM_013043256.1"/>
</dbReference>
<dbReference type="PROSITE" id="PS50137">
    <property type="entry name" value="DS_RBD"/>
    <property type="match status" value="1"/>
</dbReference>
<dbReference type="CDD" id="cd18089">
    <property type="entry name" value="SPOUT_Trm10-like"/>
    <property type="match status" value="1"/>
</dbReference>
<sequence length="326" mass="37570">MEKQKAEGLQKKAKLVEAMTTGQRVAIDIHYQDQMNTKEQFSVVRQLGLCHKANKEAKEPVSIHVCGADRNETQTPETTPPIKATGGDKWPMTFHKEDLKDVFSADEMVYFSPDAPDPISTIDPSKVYVIGGLVDRSIAKVSRKPSNQSYDRAKELGVPSVRLPLAEFYPECQHRVMNINTIVEMIIAFKETNDWKTTFERCIPLRKKKVEDETGHSFDYHSIHSVKELESISEYRINRFQLKHALHIYCQKHQLDYEFENREIPYEEYEQEVKEQEEKPPYFRFHAKVKVDGKMMGEGKGKSQRSAQGKAAWYALVELGDIEKNA</sequence>
<dbReference type="InterPro" id="IPR007356">
    <property type="entry name" value="tRNA_m1G_MeTrfase_euk"/>
</dbReference>
<dbReference type="InterPro" id="IPR038459">
    <property type="entry name" value="MT_TRM10-typ_sf"/>
</dbReference>
<evidence type="ECO:0000256" key="5">
    <source>
        <dbReference type="ARBA" id="ARBA00048434"/>
    </source>
</evidence>
<dbReference type="PANTHER" id="PTHR13563">
    <property type="entry name" value="TRNA (GUANINE-9-) METHYLTRANSFERASE"/>
    <property type="match status" value="1"/>
</dbReference>
<dbReference type="AlphaFoldDB" id="D8M9C3"/>
<dbReference type="SMART" id="SM00358">
    <property type="entry name" value="DSRM"/>
    <property type="match status" value="1"/>
</dbReference>
<reference evidence="9" key="1">
    <citation type="submission" date="2010-02" db="EMBL/GenBank/DDBJ databases">
        <title>Sequencing and annotation of the Blastocystis hominis genome.</title>
        <authorList>
            <person name="Wincker P."/>
        </authorList>
    </citation>
    <scope>NUCLEOTIDE SEQUENCE</scope>
    <source>
        <strain evidence="9">Singapore isolate B</strain>
    </source>
</reference>
<evidence type="ECO:0000313" key="10">
    <source>
        <dbReference type="Proteomes" id="UP000008312"/>
    </source>
</evidence>
<evidence type="ECO:0000256" key="4">
    <source>
        <dbReference type="ARBA" id="ARBA00022691"/>
    </source>
</evidence>
<name>D8M9C3_BLAHO</name>
<dbReference type="EMBL" id="FN668688">
    <property type="protein sequence ID" value="CBK24662.2"/>
    <property type="molecule type" value="Genomic_DNA"/>
</dbReference>
<evidence type="ECO:0000256" key="1">
    <source>
        <dbReference type="ARBA" id="ARBA00012797"/>
    </source>
</evidence>
<comment type="catalytic activity">
    <reaction evidence="5">
        <text>guanosine(9) in tRNA + S-adenosyl-L-methionine = N(1)-methylguanosine(9) in tRNA + S-adenosyl-L-homocysteine + H(+)</text>
        <dbReference type="Rhea" id="RHEA:43156"/>
        <dbReference type="Rhea" id="RHEA-COMP:10367"/>
        <dbReference type="Rhea" id="RHEA-COMP:10368"/>
        <dbReference type="ChEBI" id="CHEBI:15378"/>
        <dbReference type="ChEBI" id="CHEBI:57856"/>
        <dbReference type="ChEBI" id="CHEBI:59789"/>
        <dbReference type="ChEBI" id="CHEBI:73542"/>
        <dbReference type="ChEBI" id="CHEBI:74269"/>
        <dbReference type="EC" id="2.1.1.221"/>
    </reaction>
</comment>
<dbReference type="InterPro" id="IPR014720">
    <property type="entry name" value="dsRBD_dom"/>
</dbReference>
<dbReference type="GO" id="GO:0052905">
    <property type="term" value="F:tRNA (guanosine(9)-N1)-methyltransferase activity"/>
    <property type="evidence" value="ECO:0007669"/>
    <property type="project" value="UniProtKB-EC"/>
</dbReference>
<dbReference type="GO" id="GO:0002939">
    <property type="term" value="P:tRNA N1-guanine methylation"/>
    <property type="evidence" value="ECO:0007669"/>
    <property type="project" value="TreeGrafter"/>
</dbReference>
<evidence type="ECO:0000259" key="8">
    <source>
        <dbReference type="PROSITE" id="PS51675"/>
    </source>
</evidence>
<dbReference type="Gene3D" id="3.40.1280.30">
    <property type="match status" value="1"/>
</dbReference>
<dbReference type="GO" id="GO:0005634">
    <property type="term" value="C:nucleus"/>
    <property type="evidence" value="ECO:0007669"/>
    <property type="project" value="TreeGrafter"/>
</dbReference>
<dbReference type="EC" id="2.1.1.221" evidence="1"/>
<evidence type="ECO:0000256" key="6">
    <source>
        <dbReference type="PROSITE-ProRule" id="PRU00266"/>
    </source>
</evidence>
<dbReference type="GO" id="GO:0000049">
    <property type="term" value="F:tRNA binding"/>
    <property type="evidence" value="ECO:0007669"/>
    <property type="project" value="TreeGrafter"/>
</dbReference>
<dbReference type="SUPFAM" id="SSF54768">
    <property type="entry name" value="dsRNA-binding domain-like"/>
    <property type="match status" value="1"/>
</dbReference>
<dbReference type="PROSITE" id="PS51675">
    <property type="entry name" value="SAM_MT_TRM10"/>
    <property type="match status" value="1"/>
</dbReference>
<feature type="domain" description="SAM-dependent MTase TRM10-type" evidence="8">
    <location>
        <begin position="11"/>
        <end position="210"/>
    </location>
</feature>
<protein>
    <recommendedName>
        <fullName evidence="1">tRNA (guanine(9)-N(1))-methyltransferase</fullName>
        <ecNumber evidence="1">2.1.1.221</ecNumber>
    </recommendedName>
</protein>
<dbReference type="Pfam" id="PF00035">
    <property type="entry name" value="dsrm"/>
    <property type="match status" value="1"/>
</dbReference>
<dbReference type="OrthoDB" id="278300at2759"/>
<accession>D8M9C3</accession>
<evidence type="ECO:0000256" key="2">
    <source>
        <dbReference type="ARBA" id="ARBA00022603"/>
    </source>
</evidence>
<dbReference type="InParanoid" id="D8M9C3"/>
<dbReference type="FunCoup" id="D8M9C3">
    <property type="interactions" value="183"/>
</dbReference>
<keyword evidence="2" id="KW-0489">Methyltransferase</keyword>
<evidence type="ECO:0000259" key="7">
    <source>
        <dbReference type="PROSITE" id="PS50137"/>
    </source>
</evidence>
<dbReference type="Gene3D" id="3.30.160.20">
    <property type="match status" value="1"/>
</dbReference>
<keyword evidence="4" id="KW-0949">S-adenosyl-L-methionine</keyword>
<keyword evidence="10" id="KW-1185">Reference proteome</keyword>
<keyword evidence="6" id="KW-0694">RNA-binding</keyword>
<dbReference type="GeneID" id="24923312"/>
<proteinExistence type="predicted"/>
<dbReference type="PANTHER" id="PTHR13563:SF13">
    <property type="entry name" value="TRNA METHYLTRANSFERASE 10 HOMOLOG A"/>
    <property type="match status" value="1"/>
</dbReference>
<organism evidence="9">
    <name type="scientific">Blastocystis hominis</name>
    <dbReference type="NCBI Taxonomy" id="12968"/>
    <lineage>
        <taxon>Eukaryota</taxon>
        <taxon>Sar</taxon>
        <taxon>Stramenopiles</taxon>
        <taxon>Bigyra</taxon>
        <taxon>Opalozoa</taxon>
        <taxon>Opalinata</taxon>
        <taxon>Blastocystidae</taxon>
        <taxon>Blastocystis</taxon>
    </lineage>
</organism>
<gene>
    <name evidence="9" type="ORF">GSBLH_T00007188001</name>
</gene>
<evidence type="ECO:0000256" key="3">
    <source>
        <dbReference type="ARBA" id="ARBA00022679"/>
    </source>
</evidence>
<evidence type="ECO:0000313" key="9">
    <source>
        <dbReference type="EMBL" id="CBK24662.2"/>
    </source>
</evidence>
<dbReference type="Proteomes" id="UP000008312">
    <property type="component" value="Unassembled WGS sequence"/>
</dbReference>
<feature type="domain" description="DRBM" evidence="7">
    <location>
        <begin position="241"/>
        <end position="321"/>
    </location>
</feature>
<dbReference type="InterPro" id="IPR028564">
    <property type="entry name" value="MT_TRM10-typ"/>
</dbReference>
<keyword evidence="3" id="KW-0808">Transferase</keyword>